<dbReference type="AlphaFoldDB" id="A0A7V9Z285"/>
<protein>
    <submittedName>
        <fullName evidence="1">Uncharacterized protein</fullName>
    </submittedName>
</protein>
<comment type="caution">
    <text evidence="1">The sequence shown here is derived from an EMBL/GenBank/DDBJ whole genome shotgun (WGS) entry which is preliminary data.</text>
</comment>
<dbReference type="Gene3D" id="3.90.79.10">
    <property type="entry name" value="Nucleoside Triphosphate Pyrophosphohydrolase"/>
    <property type="match status" value="1"/>
</dbReference>
<reference evidence="1 2" key="1">
    <citation type="submission" date="2020-07" db="EMBL/GenBank/DDBJ databases">
        <title>Genomic Encyclopedia of Type Strains, Phase IV (KMG-IV): sequencing the most valuable type-strain genomes for metagenomic binning, comparative biology and taxonomic classification.</title>
        <authorList>
            <person name="Goeker M."/>
        </authorList>
    </citation>
    <scope>NUCLEOTIDE SEQUENCE [LARGE SCALE GENOMIC DNA]</scope>
    <source>
        <strain evidence="1 2">DSM 25220</strain>
    </source>
</reference>
<gene>
    <name evidence="1" type="ORF">HNQ85_002876</name>
</gene>
<dbReference type="Proteomes" id="UP000580891">
    <property type="component" value="Unassembled WGS sequence"/>
</dbReference>
<dbReference type="InterPro" id="IPR015797">
    <property type="entry name" value="NUDIX_hydrolase-like_dom_sf"/>
</dbReference>
<evidence type="ECO:0000313" key="2">
    <source>
        <dbReference type="Proteomes" id="UP000580891"/>
    </source>
</evidence>
<dbReference type="EMBL" id="JACDUU010000007">
    <property type="protein sequence ID" value="MBA2872565.1"/>
    <property type="molecule type" value="Genomic_DNA"/>
</dbReference>
<organism evidence="1 2">
    <name type="scientific">[Anoxybacillus] calidus</name>
    <dbReference type="NCBI Taxonomy" id="575178"/>
    <lineage>
        <taxon>Bacteria</taxon>
        <taxon>Bacillati</taxon>
        <taxon>Bacillota</taxon>
        <taxon>Bacilli</taxon>
        <taxon>Bacillales</taxon>
        <taxon>Anoxybacillaceae</taxon>
        <taxon>Paranoxybacillus</taxon>
    </lineage>
</organism>
<sequence length="91" mass="10785">MFWLLFYIIQLFVKMIRVYEKIEEIHHEYPSVIVNLLTYKAKIVEGETKVKEHAELKWMPLQALHSLEWAPADIPAVEALLRCLSLITLMF</sequence>
<name>A0A7V9Z285_9BACL</name>
<dbReference type="SUPFAM" id="SSF55811">
    <property type="entry name" value="Nudix"/>
    <property type="match status" value="1"/>
</dbReference>
<keyword evidence="2" id="KW-1185">Reference proteome</keyword>
<evidence type="ECO:0000313" key="1">
    <source>
        <dbReference type="EMBL" id="MBA2872565.1"/>
    </source>
</evidence>
<proteinExistence type="predicted"/>
<accession>A0A7V9Z285</accession>